<evidence type="ECO:0000313" key="3">
    <source>
        <dbReference type="Proteomes" id="UP000288429"/>
    </source>
</evidence>
<sequence length="354" mass="39618">MVVSVKCIIENADLSQSRSYYHNHLAAIHGQDIMSSVQLKAEVDNAPDFAEDVVDILNSVLAAKTTPIEAAKAIDSLCTEDLDPLPFLGIFWELFHPLARQIPYDSQDQDRLAAVVQALDNLPPRIVTFKAGWGESADRIGPLWEDLRSTVTSHFYDTFGDSDLPATTDERRKQRKLNLNTFAARLTSLLHLPTEMYFLWAMVDGLEGTMTFVWGAPDVINEDPAAVDEYDIKVAAAWMIHAAHVFHGRDEEVRGGGGGPLWKLPKKEGLKLRRRYKGTDGLCPLRWRLWKDRLAVFRDSEALDAGIRKEAGDAYDAMERAEMMAKREDEATEEDESQWAPSRAFSGRCAGGPL</sequence>
<dbReference type="Pfam" id="PF12311">
    <property type="entry name" value="DUF3632"/>
    <property type="match status" value="1"/>
</dbReference>
<protein>
    <submittedName>
        <fullName evidence="2">Uncharacterized protein</fullName>
    </submittedName>
</protein>
<evidence type="ECO:0000313" key="2">
    <source>
        <dbReference type="EMBL" id="RSM15845.1"/>
    </source>
</evidence>
<dbReference type="InterPro" id="IPR053204">
    <property type="entry name" value="Oxopyrrolidines_Biosynth-assoc"/>
</dbReference>
<dbReference type="AlphaFoldDB" id="A0A428UNH4"/>
<organism evidence="2 3">
    <name type="scientific">Fusarium ambrosium</name>
    <dbReference type="NCBI Taxonomy" id="131363"/>
    <lineage>
        <taxon>Eukaryota</taxon>
        <taxon>Fungi</taxon>
        <taxon>Dikarya</taxon>
        <taxon>Ascomycota</taxon>
        <taxon>Pezizomycotina</taxon>
        <taxon>Sordariomycetes</taxon>
        <taxon>Hypocreomycetidae</taxon>
        <taxon>Hypocreales</taxon>
        <taxon>Nectriaceae</taxon>
        <taxon>Fusarium</taxon>
        <taxon>Fusarium solani species complex</taxon>
    </lineage>
</organism>
<reference evidence="2 3" key="1">
    <citation type="submission" date="2017-06" db="EMBL/GenBank/DDBJ databases">
        <title>Cmopartive genomic analysis of Ambrosia Fusariam Clade fungi.</title>
        <authorList>
            <person name="Stajich J.E."/>
            <person name="Carrillo J."/>
            <person name="Kijimoto T."/>
            <person name="Eskalen A."/>
            <person name="O'Donnell K."/>
            <person name="Kasson M."/>
        </authorList>
    </citation>
    <scope>NUCLEOTIDE SEQUENCE [LARGE SCALE GENOMIC DNA]</scope>
    <source>
        <strain evidence="2 3">NRRL 20438</strain>
    </source>
</reference>
<accession>A0A428UNH4</accession>
<dbReference type="PANTHER" id="PTHR38797">
    <property type="entry name" value="NUCLEAR PORE COMPLEX PROTEIN NUP85-RELATED"/>
    <property type="match status" value="1"/>
</dbReference>
<name>A0A428UNH4_9HYPO</name>
<keyword evidence="3" id="KW-1185">Reference proteome</keyword>
<dbReference type="PANTHER" id="PTHR38797:SF4">
    <property type="entry name" value="NUCLEAR PORE COMPLEX PROTEIN NUP85"/>
    <property type="match status" value="1"/>
</dbReference>
<comment type="caution">
    <text evidence="2">The sequence shown here is derived from an EMBL/GenBank/DDBJ whole genome shotgun (WGS) entry which is preliminary data.</text>
</comment>
<proteinExistence type="predicted"/>
<gene>
    <name evidence="2" type="ORF">CDV31_004787</name>
</gene>
<dbReference type="InterPro" id="IPR022085">
    <property type="entry name" value="OpdG"/>
</dbReference>
<dbReference type="EMBL" id="NIZV01000047">
    <property type="protein sequence ID" value="RSM15845.1"/>
    <property type="molecule type" value="Genomic_DNA"/>
</dbReference>
<feature type="region of interest" description="Disordered" evidence="1">
    <location>
        <begin position="325"/>
        <end position="354"/>
    </location>
</feature>
<evidence type="ECO:0000256" key="1">
    <source>
        <dbReference type="SAM" id="MobiDB-lite"/>
    </source>
</evidence>
<dbReference type="Proteomes" id="UP000288429">
    <property type="component" value="Unassembled WGS sequence"/>
</dbReference>